<proteinExistence type="inferred from homology"/>
<accession>A0AB37IH07</accession>
<name>A0AB37IH07_ENTHR</name>
<evidence type="ECO:0000313" key="3">
    <source>
        <dbReference type="EMBL" id="RBT66378.1"/>
    </source>
</evidence>
<dbReference type="InterPro" id="IPR042565">
    <property type="entry name" value="T7SS_EssB_C"/>
</dbReference>
<dbReference type="EMBL" id="LESJ01000009">
    <property type="protein sequence ID" value="RBT66378.1"/>
    <property type="molecule type" value="Genomic_DNA"/>
</dbReference>
<comment type="similarity">
    <text evidence="1">Belongs to the EssB family.</text>
</comment>
<gene>
    <name evidence="3" type="ORF">EB03_02689</name>
</gene>
<organism evidence="3 4">
    <name type="scientific">Enterococcus hirae</name>
    <dbReference type="NCBI Taxonomy" id="1354"/>
    <lineage>
        <taxon>Bacteria</taxon>
        <taxon>Bacillati</taxon>
        <taxon>Bacillota</taxon>
        <taxon>Bacilli</taxon>
        <taxon>Lactobacillales</taxon>
        <taxon>Enterococcaceae</taxon>
        <taxon>Enterococcus</taxon>
    </lineage>
</organism>
<evidence type="ECO:0000256" key="2">
    <source>
        <dbReference type="SAM" id="Phobius"/>
    </source>
</evidence>
<dbReference type="Pfam" id="PF10140">
    <property type="entry name" value="YukC"/>
    <property type="match status" value="1"/>
</dbReference>
<feature type="transmembrane region" description="Helical" evidence="2">
    <location>
        <begin position="138"/>
        <end position="163"/>
    </location>
</feature>
<reference evidence="3 4" key="1">
    <citation type="submission" date="2015-06" db="EMBL/GenBank/DDBJ databases">
        <title>The Genome Sequence of Enterococcus hirae 88EA1.</title>
        <authorList>
            <consortium name="The Broad Institute Genomics Platform"/>
            <consortium name="The Broad Institute Genome Sequencing Center for Infectious Disease"/>
            <person name="Earl A.M."/>
            <person name="Van Tyne D."/>
            <person name="Lebreton F."/>
            <person name="Saavedra J.T."/>
            <person name="Gilmore M.S."/>
            <person name="Manson McGuire A."/>
            <person name="Clock S."/>
            <person name="Crupain M."/>
            <person name="Rangan U."/>
            <person name="Young S."/>
            <person name="Abouelleil A."/>
            <person name="Cao P."/>
            <person name="Chapman S.B."/>
            <person name="Griggs A."/>
            <person name="Priest M."/>
            <person name="Shea T."/>
            <person name="Wortman J."/>
            <person name="Nusbaum C."/>
            <person name="Birren B."/>
        </authorList>
    </citation>
    <scope>NUCLEOTIDE SEQUENCE [LARGE SCALE GENOMIC DNA]</scope>
    <source>
        <strain evidence="3 4">88EA1</strain>
    </source>
</reference>
<dbReference type="Gene3D" id="1.10.510.10">
    <property type="entry name" value="Transferase(Phosphotransferase) domain 1"/>
    <property type="match status" value="1"/>
</dbReference>
<sequence>MIKLDFYQRLLLAQKVNQLCDFMNGPIQPLFHPDNLFLFGEEIFLAHRGFMQVIAPYTVTENDFLKQYRALVLAILYPNLSYESLNGGSEGLTDDLSKLLHGAKNVTEINQIISDQIETQKEIRATELRVVSRKNYFIFKWGSLLFSLSTILFALLTGNYAFYQLPQIERSVDAQAKYIAKDYAGVLTALADVSPSLFSQSIKYIVAVSVIQLDHLTSLEKTAILNQLSQESSENRLLYWIYIDRNNLQQALDIAQNIGDEQYLLHVYTKLYLTVKMNDQMSGEKKQKLLKNYQEKISQYSKKPGENKSENPTK</sequence>
<dbReference type="Proteomes" id="UP000253498">
    <property type="component" value="Unassembled WGS sequence"/>
</dbReference>
<evidence type="ECO:0000256" key="1">
    <source>
        <dbReference type="ARBA" id="ARBA00010163"/>
    </source>
</evidence>
<evidence type="ECO:0000313" key="4">
    <source>
        <dbReference type="Proteomes" id="UP000253498"/>
    </source>
</evidence>
<dbReference type="Gene3D" id="1.25.40.680">
    <property type="entry name" value="Type VII secretion system EssB, C-terminal-like domain"/>
    <property type="match status" value="1"/>
</dbReference>
<comment type="caution">
    <text evidence="3">The sequence shown here is derived from an EMBL/GenBank/DDBJ whole genome shotgun (WGS) entry which is preliminary data.</text>
</comment>
<dbReference type="NCBIfam" id="TIGR03926">
    <property type="entry name" value="T7_EssB"/>
    <property type="match status" value="1"/>
</dbReference>
<dbReference type="InterPro" id="IPR018778">
    <property type="entry name" value="T7SS_EssB"/>
</dbReference>
<keyword evidence="2" id="KW-0812">Transmembrane</keyword>
<protein>
    <submittedName>
        <fullName evidence="3">Type VII secretion protein EssB</fullName>
    </submittedName>
</protein>
<dbReference type="AlphaFoldDB" id="A0AB37IH07"/>
<keyword evidence="2" id="KW-0472">Membrane</keyword>
<keyword evidence="2" id="KW-1133">Transmembrane helix</keyword>